<name>A0ACB7Z7S4_9ERIC</name>
<accession>A0ACB7Z7S4</accession>
<comment type="caution">
    <text evidence="1">The sequence shown here is derived from an EMBL/GenBank/DDBJ whole genome shotgun (WGS) entry which is preliminary data.</text>
</comment>
<keyword evidence="2" id="KW-1185">Reference proteome</keyword>
<evidence type="ECO:0000313" key="2">
    <source>
        <dbReference type="Proteomes" id="UP000828048"/>
    </source>
</evidence>
<dbReference type="Proteomes" id="UP000828048">
    <property type="component" value="Chromosome 4"/>
</dbReference>
<evidence type="ECO:0000313" key="1">
    <source>
        <dbReference type="EMBL" id="KAH7861437.1"/>
    </source>
</evidence>
<reference evidence="1 2" key="1">
    <citation type="journal article" date="2021" name="Hortic Res">
        <title>High-quality reference genome and annotation aids understanding of berry development for evergreen blueberry (Vaccinium darrowii).</title>
        <authorList>
            <person name="Yu J."/>
            <person name="Hulse-Kemp A.M."/>
            <person name="Babiker E."/>
            <person name="Staton M."/>
        </authorList>
    </citation>
    <scope>NUCLEOTIDE SEQUENCE [LARGE SCALE GENOMIC DNA]</scope>
    <source>
        <strain evidence="2">cv. NJ 8807/NJ 8810</strain>
        <tissue evidence="1">Young leaf</tissue>
    </source>
</reference>
<protein>
    <submittedName>
        <fullName evidence="1">Uncharacterized protein</fullName>
    </submittedName>
</protein>
<sequence>MMAKCLTLLLYIALVWCCFNNTSAYCLANETDRLALISFKGSIDQDPLGALSSWNDSLHYCDWKGITCGHRHRDRVIQLNLGSQGLVGSLSPHIGNLSFLRSIFLENNSFHGPIPQEIGRLFHLQTLYLNNNSFGGEIPKNLSSCSKLKALKLIVNHLTGSIPGELGSLAKLEALALSINDLSGTIPLSLTNLSSLSIFNLAYCNLHGEIPVEISRLQGLTFVQLAANNLSGKIPSGLLNISTINFLSVAFNKLHGSISSDTSPSILTLPNLQFVYLNFNQFTGTIPTSLLNASGLQEIFLAGNSFTGLMPKELGKLSRLQIICFALNQLQDDFSFISSITNCTSLQLIQLDQNLLRGVACSMESPRDRMQIQAVVSGIRKIKDVYENHALSQSHHIENIVKHEGEGIEG</sequence>
<gene>
    <name evidence="1" type="ORF">Vadar_026193</name>
</gene>
<organism evidence="1 2">
    <name type="scientific">Vaccinium darrowii</name>
    <dbReference type="NCBI Taxonomy" id="229202"/>
    <lineage>
        <taxon>Eukaryota</taxon>
        <taxon>Viridiplantae</taxon>
        <taxon>Streptophyta</taxon>
        <taxon>Embryophyta</taxon>
        <taxon>Tracheophyta</taxon>
        <taxon>Spermatophyta</taxon>
        <taxon>Magnoliopsida</taxon>
        <taxon>eudicotyledons</taxon>
        <taxon>Gunneridae</taxon>
        <taxon>Pentapetalae</taxon>
        <taxon>asterids</taxon>
        <taxon>Ericales</taxon>
        <taxon>Ericaceae</taxon>
        <taxon>Vaccinioideae</taxon>
        <taxon>Vaccinieae</taxon>
        <taxon>Vaccinium</taxon>
    </lineage>
</organism>
<dbReference type="EMBL" id="CM037154">
    <property type="protein sequence ID" value="KAH7861437.1"/>
    <property type="molecule type" value="Genomic_DNA"/>
</dbReference>
<proteinExistence type="predicted"/>